<reference evidence="2 3" key="1">
    <citation type="submission" date="2024-10" db="EMBL/GenBank/DDBJ databases">
        <title>Updated reference genomes for cyclostephanoid diatoms.</title>
        <authorList>
            <person name="Roberts W.R."/>
            <person name="Alverson A.J."/>
        </authorList>
    </citation>
    <scope>NUCLEOTIDE SEQUENCE [LARGE SCALE GENOMIC DNA]</scope>
    <source>
        <strain evidence="2 3">AJA010-31</strain>
    </source>
</reference>
<feature type="region of interest" description="Disordered" evidence="1">
    <location>
        <begin position="50"/>
        <end position="71"/>
    </location>
</feature>
<feature type="compositionally biased region" description="Polar residues" evidence="1">
    <location>
        <begin position="17"/>
        <end position="28"/>
    </location>
</feature>
<feature type="region of interest" description="Disordered" evidence="1">
    <location>
        <begin position="1"/>
        <end position="28"/>
    </location>
</feature>
<dbReference type="SUPFAM" id="SSF48371">
    <property type="entry name" value="ARM repeat"/>
    <property type="match status" value="1"/>
</dbReference>
<comment type="caution">
    <text evidence="2">The sequence shown here is derived from an EMBL/GenBank/DDBJ whole genome shotgun (WGS) entry which is preliminary data.</text>
</comment>
<gene>
    <name evidence="2" type="ORF">ACHAWO_011365</name>
</gene>
<proteinExistence type="predicted"/>
<keyword evidence="3" id="KW-1185">Reference proteome</keyword>
<sequence length="1206" mass="133849">MKGSSSRWDGLRDNDKSPSFSSKQSTCRGIPNTGTCSYIRHNLQHASLTSRENGANGSGRSNALSNSLSSTTTKEAKIRDAINSLRYQTQRNKDTWKCLDEISNLVLIRPDQSRFPGRKGDTSTSQSSLPLCLLWDAVDSTIRCLRLPGQPISCDLAKKISNTAAEILQLSAGFIQHSLTSDESESFQRPRSMTDLRLCECASIILEFFKNEDRLSNSDTMTLIECKESMFTCLANVLELSATLGLSESNSNNRRSLLFPWGAEKSVNLVVMQSLLPFVSTIMEDESISHSTKTQCCSSAMRCLYLLMRDPFADRPSPIHQLSKHAAAMLAPLIIDIDLNGKESGRTNPLRSSTLQTIVAFWNCLHQPTQDNQSTSSDDIEIGCQCLTVALKSLQALKRGKMHHSGNEVPPIELDIATICSQIQSAFQKEPFRSHPSLLLDLLASLCQAYPSAAASQWHLFLEQSVHQSGKSPASSPSLLRFIEEGSVATITKRFNDKSMLILPEALRTTLMLVSAMPFSHWIADENKSNTRLSGANYFASRVRNTMLRLIDCVYNLMTSMCVIIADVQSDDKQGLAQSQLIDSIMIHASQLAAKLCSTLSFTGQNSMLLLPASNLVSCFGQIVVLCFRAISDSSSHCAKFYEKTIEILSHVITETVNVELNQTLSPAQHWLTGSSAFEFVGLLLSQNSLPLKSNRISILCRVARICPWALVREPFNLASFCEICSIESNPRNGPDCKLSGVKLIESFLVGRRVYSTEFAAIDTTTAIVDTICPILCSSLKDREAKVRAAAVASFAFICESEWYMLLHSQSNAKPDLDLQCIDTILLLCSKKHGENNSRVRSSACKAIGEICTCIITPRCTKEVTAAFSRKVCHEMMDALKDETSVRSMCLFTIGNMASALKEQYYEEIPIKLLPQLNCLFSSICQCLDDKDEKVVTNSIRAVGLLSYFVYCSDFFISEPSTKLNMYHNVLSSLTRKVKNATDLVVEGTATNLSSNQRNNAKKHAWGSCSTIGMLLGYRELWQYHDTTFIQSALFEQFRCLQLSDNLHDKIVAAATTSLVSLPGSFWQLLPKECDSIGRGLASCFCHLDNFSKQNAPTPSYHDEIIILTYTLLAAAKAKDFCHAFILRDNISFSVGFLYRWIVSNNVSFAVMEEITTAIQNREVQQFIDVSSVQMFISRTAYQVKESNSPSKSVHIDEEAQDEDEI</sequence>
<dbReference type="Proteomes" id="UP001530400">
    <property type="component" value="Unassembled WGS sequence"/>
</dbReference>
<feature type="compositionally biased region" description="Low complexity" evidence="1">
    <location>
        <begin position="50"/>
        <end position="70"/>
    </location>
</feature>
<organism evidence="2 3">
    <name type="scientific">Cyclotella atomus</name>
    <dbReference type="NCBI Taxonomy" id="382360"/>
    <lineage>
        <taxon>Eukaryota</taxon>
        <taxon>Sar</taxon>
        <taxon>Stramenopiles</taxon>
        <taxon>Ochrophyta</taxon>
        <taxon>Bacillariophyta</taxon>
        <taxon>Coscinodiscophyceae</taxon>
        <taxon>Thalassiosirophycidae</taxon>
        <taxon>Stephanodiscales</taxon>
        <taxon>Stephanodiscaceae</taxon>
        <taxon>Cyclotella</taxon>
    </lineage>
</organism>
<dbReference type="InterPro" id="IPR016024">
    <property type="entry name" value="ARM-type_fold"/>
</dbReference>
<evidence type="ECO:0000313" key="3">
    <source>
        <dbReference type="Proteomes" id="UP001530400"/>
    </source>
</evidence>
<evidence type="ECO:0008006" key="4">
    <source>
        <dbReference type="Google" id="ProtNLM"/>
    </source>
</evidence>
<name>A0ABD3Q7S7_9STRA</name>
<evidence type="ECO:0000313" key="2">
    <source>
        <dbReference type="EMBL" id="KAL3796493.1"/>
    </source>
</evidence>
<dbReference type="Gene3D" id="1.25.10.10">
    <property type="entry name" value="Leucine-rich Repeat Variant"/>
    <property type="match status" value="1"/>
</dbReference>
<accession>A0ABD3Q7S7</accession>
<dbReference type="InterPro" id="IPR011989">
    <property type="entry name" value="ARM-like"/>
</dbReference>
<dbReference type="AlphaFoldDB" id="A0ABD3Q7S7"/>
<dbReference type="EMBL" id="JALLPJ020000294">
    <property type="protein sequence ID" value="KAL3796493.1"/>
    <property type="molecule type" value="Genomic_DNA"/>
</dbReference>
<protein>
    <recommendedName>
        <fullName evidence="4">DUF4042 domain-containing protein</fullName>
    </recommendedName>
</protein>
<evidence type="ECO:0000256" key="1">
    <source>
        <dbReference type="SAM" id="MobiDB-lite"/>
    </source>
</evidence>